<dbReference type="SUPFAM" id="SSF50729">
    <property type="entry name" value="PH domain-like"/>
    <property type="match status" value="1"/>
</dbReference>
<protein>
    <recommendedName>
        <fullName evidence="7">FYVE-type domain-containing protein</fullName>
    </recommendedName>
</protein>
<feature type="repeat" description="RCC1" evidence="6">
    <location>
        <begin position="481"/>
        <end position="532"/>
    </location>
</feature>
<keyword evidence="4" id="KW-0862">Zinc</keyword>
<dbReference type="InterPro" id="IPR000306">
    <property type="entry name" value="Znf_FYVE"/>
</dbReference>
<dbReference type="InterPro" id="IPR011011">
    <property type="entry name" value="Znf_FYVE_PHD"/>
</dbReference>
<dbReference type="SUPFAM" id="SSF57903">
    <property type="entry name" value="FYVE/PHD zinc finger"/>
    <property type="match status" value="1"/>
</dbReference>
<evidence type="ECO:0000313" key="9">
    <source>
        <dbReference type="Proteomes" id="UP000594262"/>
    </source>
</evidence>
<dbReference type="Gene3D" id="2.30.29.30">
    <property type="entry name" value="Pleckstrin-homology domain (PH domain)/Phosphotyrosine-binding domain (PTB)"/>
    <property type="match status" value="1"/>
</dbReference>
<dbReference type="GeneID" id="136824189"/>
<dbReference type="PROSITE" id="PS50178">
    <property type="entry name" value="ZF_FYVE"/>
    <property type="match status" value="1"/>
</dbReference>
<proteinExistence type="predicted"/>
<keyword evidence="9" id="KW-1185">Reference proteome</keyword>
<dbReference type="Gene3D" id="3.30.40.10">
    <property type="entry name" value="Zinc/RING finger domain, C3HC4 (zinc finger)"/>
    <property type="match status" value="1"/>
</dbReference>
<feature type="repeat" description="RCC1" evidence="6">
    <location>
        <begin position="375"/>
        <end position="427"/>
    </location>
</feature>
<evidence type="ECO:0000313" key="8">
    <source>
        <dbReference type="EnsemblMetazoa" id="CLYHEMP015468.1"/>
    </source>
</evidence>
<dbReference type="InterPro" id="IPR017455">
    <property type="entry name" value="Znf_FYVE-rel"/>
</dbReference>
<dbReference type="OrthoDB" id="10253607at2759"/>
<dbReference type="Pfam" id="PF16457">
    <property type="entry name" value="PH_12"/>
    <property type="match status" value="1"/>
</dbReference>
<sequence>MTGVTSEQDQDDPHQQIYRIVKGTMMLKAGRMGRPHFRQFRVSKDLKYLQWDSPNKEKIETRIDISEIKEIIKGQKTKVFEGNPIPEYEAISFSIMYSFGNQERSLDIVCKDRAEYDVWTAGLEALRNGFNDLDAVSSKLSDIEDGSSKLSLEFGIISDRVSVKEDACDIYTWGASTKGTLGHGEAEEELVPRVVEALLGRDIRKIACGFEHTLAVSVTGEVFSMGSGRGGKLGDNIHDRYMPLKVGSLSEKKVVALSCSELHSAVVTSTGELYSFGRTGPRLGYSIEGRKQEIPKQVDALKKHFIVKVSCGLKYTLALTKEGQVFAFGENGFGQLGLGHRDECKTPTKIKAFDGLRITQISAGMEHAGAVTENGDVWLWGNNDFGQLGTGDTESRDSPHEAPSTFWNEEIQDIKCGGKHTVVLSCTGKIYCFGDGQYGQLGVNLRPTQTNLSTPCNVPIPSKVVQVDCGIAHTAAVTDNGTLYTWGKGSGARLGHSDHRDRTTPTLVESLAYKNVQSIACGAHHTAASVIRAWVHDQEAKSCMACKLRFTTVRRKHHCRKCGGVFCNGCTSKKFPILEIGYTDPVRVCDRCYNILSDQNS</sequence>
<dbReference type="PROSITE" id="PS50012">
    <property type="entry name" value="RCC1_3"/>
    <property type="match status" value="7"/>
</dbReference>
<feature type="repeat" description="RCC1" evidence="6">
    <location>
        <begin position="323"/>
        <end position="374"/>
    </location>
</feature>
<dbReference type="CDD" id="cd13365">
    <property type="entry name" value="PH_PLC_plant-like"/>
    <property type="match status" value="1"/>
</dbReference>
<accession>A0A7M5X0Y9</accession>
<dbReference type="Pfam" id="PF25390">
    <property type="entry name" value="WD40_RLD"/>
    <property type="match status" value="1"/>
</dbReference>
<dbReference type="SMART" id="SM00064">
    <property type="entry name" value="FYVE"/>
    <property type="match status" value="1"/>
</dbReference>
<feature type="domain" description="FYVE-type" evidence="7">
    <location>
        <begin position="537"/>
        <end position="597"/>
    </location>
</feature>
<dbReference type="Proteomes" id="UP000594262">
    <property type="component" value="Unplaced"/>
</dbReference>
<dbReference type="PRINTS" id="PR00633">
    <property type="entry name" value="RCCNDNSATION"/>
</dbReference>
<dbReference type="GO" id="GO:0008270">
    <property type="term" value="F:zinc ion binding"/>
    <property type="evidence" value="ECO:0007669"/>
    <property type="project" value="UniProtKB-KW"/>
</dbReference>
<dbReference type="AlphaFoldDB" id="A0A7M5X0Y9"/>
<dbReference type="Gene3D" id="2.130.10.30">
    <property type="entry name" value="Regulator of chromosome condensation 1/beta-lactamase-inhibitor protein II"/>
    <property type="match status" value="2"/>
</dbReference>
<dbReference type="InterPro" id="IPR013083">
    <property type="entry name" value="Znf_RING/FYVE/PHD"/>
</dbReference>
<dbReference type="EnsemblMetazoa" id="CLYHEMT015468.1">
    <property type="protein sequence ID" value="CLYHEMP015468.1"/>
    <property type="gene ID" value="CLYHEMG015468"/>
</dbReference>
<feature type="repeat" description="RCC1" evidence="6">
    <location>
        <begin position="220"/>
        <end position="270"/>
    </location>
</feature>
<dbReference type="InterPro" id="IPR000408">
    <property type="entry name" value="Reg_chr_condens"/>
</dbReference>
<evidence type="ECO:0000256" key="4">
    <source>
        <dbReference type="ARBA" id="ARBA00022833"/>
    </source>
</evidence>
<evidence type="ECO:0000256" key="3">
    <source>
        <dbReference type="ARBA" id="ARBA00022771"/>
    </source>
</evidence>
<evidence type="ECO:0000259" key="7">
    <source>
        <dbReference type="PROSITE" id="PS50178"/>
    </source>
</evidence>
<dbReference type="InterPro" id="IPR051625">
    <property type="entry name" value="Signaling_Regulatory_Domain"/>
</dbReference>
<feature type="repeat" description="RCC1" evidence="6">
    <location>
        <begin position="271"/>
        <end position="322"/>
    </location>
</feature>
<keyword evidence="1" id="KW-0479">Metal-binding</keyword>
<dbReference type="RefSeq" id="XP_066936467.1">
    <property type="nucleotide sequence ID" value="XM_067080366.1"/>
</dbReference>
<dbReference type="InterPro" id="IPR001849">
    <property type="entry name" value="PH_domain"/>
</dbReference>
<evidence type="ECO:0000256" key="5">
    <source>
        <dbReference type="PROSITE-ProRule" id="PRU00091"/>
    </source>
</evidence>
<organism evidence="8 9">
    <name type="scientific">Clytia hemisphaerica</name>
    <dbReference type="NCBI Taxonomy" id="252671"/>
    <lineage>
        <taxon>Eukaryota</taxon>
        <taxon>Metazoa</taxon>
        <taxon>Cnidaria</taxon>
        <taxon>Hydrozoa</taxon>
        <taxon>Hydroidolina</taxon>
        <taxon>Leptothecata</taxon>
        <taxon>Obeliida</taxon>
        <taxon>Clytiidae</taxon>
        <taxon>Clytia</taxon>
    </lineage>
</organism>
<evidence type="ECO:0000256" key="2">
    <source>
        <dbReference type="ARBA" id="ARBA00022737"/>
    </source>
</evidence>
<feature type="repeat" description="RCC1" evidence="6">
    <location>
        <begin position="168"/>
        <end position="219"/>
    </location>
</feature>
<evidence type="ECO:0000256" key="1">
    <source>
        <dbReference type="ARBA" id="ARBA00022723"/>
    </source>
</evidence>
<keyword evidence="2" id="KW-0677">Repeat</keyword>
<reference evidence="8" key="1">
    <citation type="submission" date="2021-01" db="UniProtKB">
        <authorList>
            <consortium name="EnsemblMetazoa"/>
        </authorList>
    </citation>
    <scope>IDENTIFICATION</scope>
</reference>
<feature type="repeat" description="RCC1" evidence="6">
    <location>
        <begin position="428"/>
        <end position="480"/>
    </location>
</feature>
<dbReference type="PROSITE" id="PS00626">
    <property type="entry name" value="RCC1_2"/>
    <property type="match status" value="1"/>
</dbReference>
<keyword evidence="3 5" id="KW-0863">Zinc-finger</keyword>
<dbReference type="SUPFAM" id="SSF50985">
    <property type="entry name" value="RCC1/BLIP-II"/>
    <property type="match status" value="1"/>
</dbReference>
<dbReference type="InterPro" id="IPR011993">
    <property type="entry name" value="PH-like_dom_sf"/>
</dbReference>
<dbReference type="Pfam" id="PF01363">
    <property type="entry name" value="FYVE"/>
    <property type="match status" value="1"/>
</dbReference>
<dbReference type="PANTHER" id="PTHR22872">
    <property type="entry name" value="BTK-BINDING PROTEIN-RELATED"/>
    <property type="match status" value="1"/>
</dbReference>
<evidence type="ECO:0000256" key="6">
    <source>
        <dbReference type="PROSITE-ProRule" id="PRU00235"/>
    </source>
</evidence>
<dbReference type="InterPro" id="IPR009091">
    <property type="entry name" value="RCC1/BLIP-II"/>
</dbReference>
<name>A0A7M5X0Y9_9CNID</name>
<dbReference type="InterPro" id="IPR058923">
    <property type="entry name" value="RCC1-like_dom"/>
</dbReference>